<dbReference type="RefSeq" id="XP_062632496.1">
    <property type="nucleotide sequence ID" value="XM_062785126.1"/>
</dbReference>
<reference evidence="2" key="1">
    <citation type="journal article" date="2023" name="Mol. Phylogenet. Evol.">
        <title>Genome-scale phylogeny and comparative genomics of the fungal order Sordariales.</title>
        <authorList>
            <person name="Hensen N."/>
            <person name="Bonometti L."/>
            <person name="Westerberg I."/>
            <person name="Brannstrom I.O."/>
            <person name="Guillou S."/>
            <person name="Cros-Aarteil S."/>
            <person name="Calhoun S."/>
            <person name="Haridas S."/>
            <person name="Kuo A."/>
            <person name="Mondo S."/>
            <person name="Pangilinan J."/>
            <person name="Riley R."/>
            <person name="LaButti K."/>
            <person name="Andreopoulos B."/>
            <person name="Lipzen A."/>
            <person name="Chen C."/>
            <person name="Yan M."/>
            <person name="Daum C."/>
            <person name="Ng V."/>
            <person name="Clum A."/>
            <person name="Steindorff A."/>
            <person name="Ohm R.A."/>
            <person name="Martin F."/>
            <person name="Silar P."/>
            <person name="Natvig D.O."/>
            <person name="Lalanne C."/>
            <person name="Gautier V."/>
            <person name="Ament-Velasquez S.L."/>
            <person name="Kruys A."/>
            <person name="Hutchinson M.I."/>
            <person name="Powell A.J."/>
            <person name="Barry K."/>
            <person name="Miller A.N."/>
            <person name="Grigoriev I.V."/>
            <person name="Debuchy R."/>
            <person name="Gladieux P."/>
            <person name="Hiltunen Thoren M."/>
            <person name="Johannesson H."/>
        </authorList>
    </citation>
    <scope>NUCLEOTIDE SEQUENCE</scope>
    <source>
        <strain evidence="2">CBS 141.50</strain>
    </source>
</reference>
<keyword evidence="2" id="KW-0489">Methyltransferase</keyword>
<dbReference type="EMBL" id="MU853693">
    <property type="protein sequence ID" value="KAK4139125.1"/>
    <property type="molecule type" value="Genomic_DNA"/>
</dbReference>
<reference evidence="2" key="2">
    <citation type="submission" date="2023-05" db="EMBL/GenBank/DDBJ databases">
        <authorList>
            <consortium name="Lawrence Berkeley National Laboratory"/>
            <person name="Steindorff A."/>
            <person name="Hensen N."/>
            <person name="Bonometti L."/>
            <person name="Westerberg I."/>
            <person name="Brannstrom I.O."/>
            <person name="Guillou S."/>
            <person name="Cros-Aarteil S."/>
            <person name="Calhoun S."/>
            <person name="Haridas S."/>
            <person name="Kuo A."/>
            <person name="Mondo S."/>
            <person name="Pangilinan J."/>
            <person name="Riley R."/>
            <person name="Labutti K."/>
            <person name="Andreopoulos B."/>
            <person name="Lipzen A."/>
            <person name="Chen C."/>
            <person name="Yanf M."/>
            <person name="Daum C."/>
            <person name="Ng V."/>
            <person name="Clum A."/>
            <person name="Ohm R."/>
            <person name="Martin F."/>
            <person name="Silar P."/>
            <person name="Natvig D."/>
            <person name="Lalanne C."/>
            <person name="Gautier V."/>
            <person name="Ament-Velasquez S.L."/>
            <person name="Kruys A."/>
            <person name="Hutchinson M.I."/>
            <person name="Powell A.J."/>
            <person name="Barry K."/>
            <person name="Miller A.N."/>
            <person name="Grigoriev I.V."/>
            <person name="Debuchy R."/>
            <person name="Gladieux P."/>
            <person name="Thoren M.H."/>
            <person name="Johannesson H."/>
        </authorList>
    </citation>
    <scope>NUCLEOTIDE SEQUENCE</scope>
    <source>
        <strain evidence="2">CBS 141.50</strain>
    </source>
</reference>
<gene>
    <name evidence="2" type="ORF">C8A04DRAFT_40963</name>
</gene>
<dbReference type="InterPro" id="IPR029063">
    <property type="entry name" value="SAM-dependent_MTases_sf"/>
</dbReference>
<dbReference type="InterPro" id="IPR013216">
    <property type="entry name" value="Methyltransf_11"/>
</dbReference>
<evidence type="ECO:0000259" key="1">
    <source>
        <dbReference type="Pfam" id="PF08241"/>
    </source>
</evidence>
<dbReference type="InterPro" id="IPR051052">
    <property type="entry name" value="Diverse_substrate_MTase"/>
</dbReference>
<feature type="domain" description="Methyltransferase type 11" evidence="1">
    <location>
        <begin position="59"/>
        <end position="177"/>
    </location>
</feature>
<keyword evidence="3" id="KW-1185">Reference proteome</keyword>
<dbReference type="AlphaFoldDB" id="A0AAN6UV23"/>
<dbReference type="Pfam" id="PF08241">
    <property type="entry name" value="Methyltransf_11"/>
    <property type="match status" value="1"/>
</dbReference>
<proteinExistence type="predicted"/>
<keyword evidence="2" id="KW-0808">Transferase</keyword>
<accession>A0AAN6UV23</accession>
<dbReference type="GeneID" id="87821739"/>
<dbReference type="GO" id="GO:0032259">
    <property type="term" value="P:methylation"/>
    <property type="evidence" value="ECO:0007669"/>
    <property type="project" value="UniProtKB-KW"/>
</dbReference>
<dbReference type="PANTHER" id="PTHR44942:SF10">
    <property type="entry name" value="METHYLTRANSFERASE TYPE 11 DOMAIN-CONTAINING PROTEIN"/>
    <property type="match status" value="1"/>
</dbReference>
<evidence type="ECO:0000313" key="3">
    <source>
        <dbReference type="Proteomes" id="UP001302676"/>
    </source>
</evidence>
<name>A0AAN6UV23_9PEZI</name>
<dbReference type="Proteomes" id="UP001302676">
    <property type="component" value="Unassembled WGS sequence"/>
</dbReference>
<comment type="caution">
    <text evidence="2">The sequence shown here is derived from an EMBL/GenBank/DDBJ whole genome shotgun (WGS) entry which is preliminary data.</text>
</comment>
<dbReference type="PANTHER" id="PTHR44942">
    <property type="entry name" value="METHYLTRANSF_11 DOMAIN-CONTAINING PROTEIN"/>
    <property type="match status" value="1"/>
</dbReference>
<organism evidence="2 3">
    <name type="scientific">Dichotomopilus funicola</name>
    <dbReference type="NCBI Taxonomy" id="1934379"/>
    <lineage>
        <taxon>Eukaryota</taxon>
        <taxon>Fungi</taxon>
        <taxon>Dikarya</taxon>
        <taxon>Ascomycota</taxon>
        <taxon>Pezizomycotina</taxon>
        <taxon>Sordariomycetes</taxon>
        <taxon>Sordariomycetidae</taxon>
        <taxon>Sordariales</taxon>
        <taxon>Chaetomiaceae</taxon>
        <taxon>Dichotomopilus</taxon>
    </lineage>
</organism>
<sequence length="341" mass="36774">MADPTPPAATPTPKDTTFRAFTTTQGASYAQHRLNYHPRLYGHVLDYHSATGGQFNLLVDVGCGPGMAVRTLAPHFKAGGAVGLDPSEGMVETARKILEADLVEAEEAAAADGGEKKEIAKVRFEVATLEEAAAKEEIGLAEGSVDLITAATAAHWFDMTTFWPTAARLLKPRGSVALWCGSGVVVDQSEPQGTAIQEALDRFEVALDEYMMPGNRTARWGYRDLVLPWMLEGEAGENAKAFEEGELLRKEWGVGEGLEPIDQFYFTPTDRPARLDVLVGILATTSPYIRWKEANGGDAGTERDPLQVMRAAMEKPFEELKAAGSRLKGGVGGVLLVLKKA</sequence>
<dbReference type="GO" id="GO:0008757">
    <property type="term" value="F:S-adenosylmethionine-dependent methyltransferase activity"/>
    <property type="evidence" value="ECO:0007669"/>
    <property type="project" value="InterPro"/>
</dbReference>
<protein>
    <submittedName>
        <fullName evidence="2">S-adenosyl-L-methionine-dependent methyltransferase</fullName>
    </submittedName>
</protein>
<dbReference type="CDD" id="cd02440">
    <property type="entry name" value="AdoMet_MTases"/>
    <property type="match status" value="1"/>
</dbReference>
<dbReference type="SUPFAM" id="SSF53335">
    <property type="entry name" value="S-adenosyl-L-methionine-dependent methyltransferases"/>
    <property type="match status" value="1"/>
</dbReference>
<evidence type="ECO:0000313" key="2">
    <source>
        <dbReference type="EMBL" id="KAK4139125.1"/>
    </source>
</evidence>
<dbReference type="Gene3D" id="3.40.50.150">
    <property type="entry name" value="Vaccinia Virus protein VP39"/>
    <property type="match status" value="1"/>
</dbReference>